<evidence type="ECO:0000313" key="2">
    <source>
        <dbReference type="EMBL" id="VCW48651.1"/>
    </source>
</evidence>
<evidence type="ECO:0000256" key="1">
    <source>
        <dbReference type="SAM" id="MobiDB-lite"/>
    </source>
</evidence>
<feature type="region of interest" description="Disordered" evidence="1">
    <location>
        <begin position="1"/>
        <end position="21"/>
    </location>
</feature>
<dbReference type="Proteomes" id="UP000269945">
    <property type="component" value="Unassembled WGS sequence"/>
</dbReference>
<reference evidence="2 3" key="1">
    <citation type="submission" date="2018-10" db="EMBL/GenBank/DDBJ databases">
        <authorList>
            <person name="Ekblom R."/>
            <person name="Jareborg N."/>
        </authorList>
    </citation>
    <scope>NUCLEOTIDE SEQUENCE [LARGE SCALE GENOMIC DNA]</scope>
    <source>
        <tissue evidence="2">Muscle</tissue>
    </source>
</reference>
<sequence length="57" mass="5963">MAEMPSLPTEEPSPGSDRTTGVQIVTSSLEITGRLRNWGLQVASVPLTSPPPSVSSL</sequence>
<protein>
    <submittedName>
        <fullName evidence="2">Uncharacterized protein</fullName>
    </submittedName>
</protein>
<dbReference type="EMBL" id="CYRY02000046">
    <property type="protein sequence ID" value="VCW48651.1"/>
    <property type="molecule type" value="Genomic_DNA"/>
</dbReference>
<name>A0A9X9LBS4_GULGU</name>
<keyword evidence="3" id="KW-1185">Reference proteome</keyword>
<organism evidence="2 3">
    <name type="scientific">Gulo gulo</name>
    <name type="common">Wolverine</name>
    <name type="synonym">Gluton</name>
    <dbReference type="NCBI Taxonomy" id="48420"/>
    <lineage>
        <taxon>Eukaryota</taxon>
        <taxon>Metazoa</taxon>
        <taxon>Chordata</taxon>
        <taxon>Craniata</taxon>
        <taxon>Vertebrata</taxon>
        <taxon>Euteleostomi</taxon>
        <taxon>Mammalia</taxon>
        <taxon>Eutheria</taxon>
        <taxon>Laurasiatheria</taxon>
        <taxon>Carnivora</taxon>
        <taxon>Caniformia</taxon>
        <taxon>Musteloidea</taxon>
        <taxon>Mustelidae</taxon>
        <taxon>Guloninae</taxon>
        <taxon>Gulo</taxon>
    </lineage>
</organism>
<accession>A0A9X9LBS4</accession>
<feature type="non-terminal residue" evidence="2">
    <location>
        <position position="1"/>
    </location>
</feature>
<comment type="caution">
    <text evidence="2">The sequence shown here is derived from an EMBL/GenBank/DDBJ whole genome shotgun (WGS) entry which is preliminary data.</text>
</comment>
<dbReference type="AlphaFoldDB" id="A0A9X9LBS4"/>
<evidence type="ECO:0000313" key="3">
    <source>
        <dbReference type="Proteomes" id="UP000269945"/>
    </source>
</evidence>
<proteinExistence type="predicted"/>
<gene>
    <name evidence="2" type="ORF">BN2614_LOCUS3</name>
</gene>